<dbReference type="KEGG" id="dpte:113796273"/>
<dbReference type="GO" id="GO:0046872">
    <property type="term" value="F:metal ion binding"/>
    <property type="evidence" value="ECO:0007669"/>
    <property type="project" value="UniProtKB-KW"/>
</dbReference>
<feature type="domain" description="NTR" evidence="7">
    <location>
        <begin position="44"/>
        <end position="165"/>
    </location>
</feature>
<dbReference type="InterPro" id="IPR001134">
    <property type="entry name" value="Netrin_domain"/>
</dbReference>
<dbReference type="GO" id="GO:0005615">
    <property type="term" value="C:extracellular space"/>
    <property type="evidence" value="ECO:0007669"/>
    <property type="project" value="TreeGrafter"/>
</dbReference>
<name>A0A6P6YAA2_DERPT</name>
<evidence type="ECO:0000256" key="6">
    <source>
        <dbReference type="SAM" id="Phobius"/>
    </source>
</evidence>
<keyword evidence="6" id="KW-0472">Membrane</keyword>
<keyword evidence="4" id="KW-0862">Zinc</keyword>
<dbReference type="GO" id="GO:0002020">
    <property type="term" value="F:protease binding"/>
    <property type="evidence" value="ECO:0007669"/>
    <property type="project" value="TreeGrafter"/>
</dbReference>
<protein>
    <submittedName>
        <fullName evidence="9">Uncharacterized protein LOC113796273</fullName>
    </submittedName>
</protein>
<dbReference type="InterPro" id="IPR008993">
    <property type="entry name" value="TIMP-like_OB-fold"/>
</dbReference>
<dbReference type="GO" id="GO:0051045">
    <property type="term" value="P:negative regulation of membrane protein ectodomain proteolysis"/>
    <property type="evidence" value="ECO:0007669"/>
    <property type="project" value="TreeGrafter"/>
</dbReference>
<keyword evidence="3 5" id="KW-1015">Disulfide bond</keyword>
<sequence>MMFKIQSINMVTSKHNHQTFTLIMMIITLITLITTILLPKIDACSCLANVNQPQYCNTDFFALLHITDEKMDEKSMNLVYHFQPLSIINDKQRLLNTYRTLHTYASSAACGIKLKPGDRYLIGGNLDRENDRNRLLLHLCSSYVEHYVRGLAVLTKDFHSLLQNCRSFDDKTTSVMIDNEVGNKEIESVDHQQRNNTNHQLEREGTPIISFPQWGLTEDDIIQRRSRRRQQRKNYKSQ</sequence>
<dbReference type="RefSeq" id="XP_027202312.1">
    <property type="nucleotide sequence ID" value="XM_027346511.1"/>
</dbReference>
<dbReference type="Pfam" id="PF00965">
    <property type="entry name" value="TIMP"/>
    <property type="match status" value="1"/>
</dbReference>
<dbReference type="PANTHER" id="PTHR11844">
    <property type="entry name" value="METALLOPROTEASE INHIBITOR"/>
    <property type="match status" value="1"/>
</dbReference>
<feature type="transmembrane region" description="Helical" evidence="6">
    <location>
        <begin position="20"/>
        <end position="38"/>
    </location>
</feature>
<dbReference type="Proteomes" id="UP000515146">
    <property type="component" value="Unplaced"/>
</dbReference>
<keyword evidence="2" id="KW-0964">Secreted</keyword>
<dbReference type="OrthoDB" id="6511158at2759"/>
<feature type="disulfide bond" evidence="5">
    <location>
        <begin position="44"/>
        <end position="110"/>
    </location>
</feature>
<proteinExistence type="predicted"/>
<evidence type="ECO:0000313" key="8">
    <source>
        <dbReference type="Proteomes" id="UP000515146"/>
    </source>
</evidence>
<evidence type="ECO:0000313" key="9">
    <source>
        <dbReference type="RefSeq" id="XP_027202312.1"/>
    </source>
</evidence>
<keyword evidence="6" id="KW-1133">Transmembrane helix</keyword>
<organism evidence="8 9">
    <name type="scientific">Dermatophagoides pteronyssinus</name>
    <name type="common">European house dust mite</name>
    <dbReference type="NCBI Taxonomy" id="6956"/>
    <lineage>
        <taxon>Eukaryota</taxon>
        <taxon>Metazoa</taxon>
        <taxon>Ecdysozoa</taxon>
        <taxon>Arthropoda</taxon>
        <taxon>Chelicerata</taxon>
        <taxon>Arachnida</taxon>
        <taxon>Acari</taxon>
        <taxon>Acariformes</taxon>
        <taxon>Sarcoptiformes</taxon>
        <taxon>Astigmata</taxon>
        <taxon>Psoroptidia</taxon>
        <taxon>Analgoidea</taxon>
        <taxon>Pyroglyphidae</taxon>
        <taxon>Dermatophagoidinae</taxon>
        <taxon>Dermatophagoides</taxon>
    </lineage>
</organism>
<dbReference type="InParanoid" id="A0A6P6YAA2"/>
<dbReference type="AlphaFoldDB" id="A0A6P6YAA2"/>
<keyword evidence="4" id="KW-0479">Metal-binding</keyword>
<evidence type="ECO:0000256" key="4">
    <source>
        <dbReference type="PIRSR" id="PIRSR601820-1"/>
    </source>
</evidence>
<dbReference type="GO" id="GO:0031012">
    <property type="term" value="C:extracellular matrix"/>
    <property type="evidence" value="ECO:0007669"/>
    <property type="project" value="TreeGrafter"/>
</dbReference>
<dbReference type="PROSITE" id="PS50189">
    <property type="entry name" value="NTR"/>
    <property type="match status" value="1"/>
</dbReference>
<feature type="disulfide bond" evidence="5">
    <location>
        <begin position="46"/>
        <end position="140"/>
    </location>
</feature>
<evidence type="ECO:0000256" key="5">
    <source>
        <dbReference type="PIRSR" id="PIRSR601820-3"/>
    </source>
</evidence>
<dbReference type="InterPro" id="IPR001820">
    <property type="entry name" value="TIMP"/>
</dbReference>
<gene>
    <name evidence="9" type="primary">LOC113796273</name>
</gene>
<dbReference type="OMA" id="VEHYVRG"/>
<keyword evidence="6" id="KW-0812">Transmembrane</keyword>
<evidence type="ECO:0000259" key="7">
    <source>
        <dbReference type="PROSITE" id="PS50189"/>
    </source>
</evidence>
<evidence type="ECO:0000256" key="3">
    <source>
        <dbReference type="ARBA" id="ARBA00023157"/>
    </source>
</evidence>
<evidence type="ECO:0000256" key="1">
    <source>
        <dbReference type="ARBA" id="ARBA00004613"/>
    </source>
</evidence>
<dbReference type="GO" id="GO:0008191">
    <property type="term" value="F:metalloendopeptidase inhibitor activity"/>
    <property type="evidence" value="ECO:0007669"/>
    <property type="project" value="InterPro"/>
</dbReference>
<feature type="binding site" evidence="4">
    <location>
        <position position="44"/>
    </location>
    <ligand>
        <name>Zn(2+)</name>
        <dbReference type="ChEBI" id="CHEBI:29105"/>
        <note>ligand shared with metalloproteinase partner</note>
    </ligand>
</feature>
<accession>A0A6P6YAA2</accession>
<comment type="subcellular location">
    <subcellularLocation>
        <location evidence="1">Secreted</location>
    </subcellularLocation>
</comment>
<evidence type="ECO:0000256" key="2">
    <source>
        <dbReference type="ARBA" id="ARBA00022525"/>
    </source>
</evidence>
<dbReference type="SUPFAM" id="SSF50242">
    <property type="entry name" value="TIMP-like"/>
    <property type="match status" value="1"/>
</dbReference>
<reference evidence="9" key="1">
    <citation type="submission" date="2025-08" db="UniProtKB">
        <authorList>
            <consortium name="RefSeq"/>
        </authorList>
    </citation>
    <scope>IDENTIFICATION</scope>
    <source>
        <strain evidence="9">Airmid</strain>
    </source>
</reference>
<dbReference type="Gene3D" id="2.40.50.120">
    <property type="match status" value="1"/>
</dbReference>
<keyword evidence="8" id="KW-1185">Reference proteome</keyword>
<dbReference type="PANTHER" id="PTHR11844:SF25">
    <property type="entry name" value="NTR DOMAIN-CONTAINING PROTEIN"/>
    <property type="match status" value="1"/>
</dbReference>